<dbReference type="OrthoDB" id="9809136at2"/>
<evidence type="ECO:0000313" key="1">
    <source>
        <dbReference type="EMBL" id="TPE63289.1"/>
    </source>
</evidence>
<comment type="caution">
    <text evidence="1">The sequence shown here is derived from an EMBL/GenBank/DDBJ whole genome shotgun (WGS) entry which is preliminary data.</text>
</comment>
<dbReference type="AlphaFoldDB" id="A0A501XSC0"/>
<proteinExistence type="predicted"/>
<dbReference type="Gene3D" id="3.40.1530.20">
    <property type="entry name" value="Protein of unknown function (DUF1491)"/>
    <property type="match status" value="1"/>
</dbReference>
<name>A0A501XSC0_9SPHN</name>
<accession>A0A501XSC0</accession>
<keyword evidence="2" id="KW-1185">Reference proteome</keyword>
<sequence length="139" mass="15294">MPMARKWRAGRAPSCDPASCWRICRVTAMDLPEHRLPASTQVPALVRQVQGAGGFATVLHKGSLWGAALLLVHRHGPFVGAYEKLPSLSGADNWRLAAEGEQPVSEFVNKQRRFDPDLWVLELDIAAPERFVPGFPAGR</sequence>
<dbReference type="InterPro" id="IPR009964">
    <property type="entry name" value="DUF1491"/>
</dbReference>
<organism evidence="1 2">
    <name type="scientific">Sandaracinobacter neustonicus</name>
    <dbReference type="NCBI Taxonomy" id="1715348"/>
    <lineage>
        <taxon>Bacteria</taxon>
        <taxon>Pseudomonadati</taxon>
        <taxon>Pseudomonadota</taxon>
        <taxon>Alphaproteobacteria</taxon>
        <taxon>Sphingomonadales</taxon>
        <taxon>Sphingosinicellaceae</taxon>
        <taxon>Sandaracinobacter</taxon>
    </lineage>
</organism>
<dbReference type="EMBL" id="VFSU01000012">
    <property type="protein sequence ID" value="TPE63289.1"/>
    <property type="molecule type" value="Genomic_DNA"/>
</dbReference>
<dbReference type="Proteomes" id="UP000319897">
    <property type="component" value="Unassembled WGS sequence"/>
</dbReference>
<dbReference type="Pfam" id="PF07372">
    <property type="entry name" value="DUF1491"/>
    <property type="match status" value="1"/>
</dbReference>
<reference evidence="1 2" key="1">
    <citation type="submission" date="2019-06" db="EMBL/GenBank/DDBJ databases">
        <authorList>
            <person name="Lee I."/>
            <person name="Jang G.I."/>
            <person name="Hwang C.Y."/>
        </authorList>
    </citation>
    <scope>NUCLEOTIDE SEQUENCE [LARGE SCALE GENOMIC DNA]</scope>
    <source>
        <strain evidence="1 2">PAMC 28131</strain>
    </source>
</reference>
<evidence type="ECO:0000313" key="2">
    <source>
        <dbReference type="Proteomes" id="UP000319897"/>
    </source>
</evidence>
<protein>
    <submittedName>
        <fullName evidence="1">DUF1491 family protein</fullName>
    </submittedName>
</protein>
<gene>
    <name evidence="1" type="ORF">FJQ54_04020</name>
</gene>